<accession>A0A8T2JWT0</accession>
<dbReference type="AlphaFoldDB" id="A0A8T2JWT0"/>
<gene>
    <name evidence="1" type="ORF">GDO86_016365</name>
</gene>
<dbReference type="EMBL" id="JAACNH010000003">
    <property type="protein sequence ID" value="KAG8449689.1"/>
    <property type="molecule type" value="Genomic_DNA"/>
</dbReference>
<dbReference type="Proteomes" id="UP000812440">
    <property type="component" value="Chromosome 8_10"/>
</dbReference>
<sequence length="55" mass="6560">MTMGPAQFTAMKHKWNHRDMDMFIYILKCRNSILDLKTRHDSPSIQQHLVKGLFQ</sequence>
<name>A0A8T2JWT0_9PIPI</name>
<evidence type="ECO:0000313" key="1">
    <source>
        <dbReference type="EMBL" id="KAG8449689.1"/>
    </source>
</evidence>
<proteinExistence type="predicted"/>
<protein>
    <submittedName>
        <fullName evidence="1">Uncharacterized protein</fullName>
    </submittedName>
</protein>
<evidence type="ECO:0000313" key="2">
    <source>
        <dbReference type="Proteomes" id="UP000812440"/>
    </source>
</evidence>
<comment type="caution">
    <text evidence="1">The sequence shown here is derived from an EMBL/GenBank/DDBJ whole genome shotgun (WGS) entry which is preliminary data.</text>
</comment>
<keyword evidence="2" id="KW-1185">Reference proteome</keyword>
<organism evidence="1 2">
    <name type="scientific">Hymenochirus boettgeri</name>
    <name type="common">Congo dwarf clawed frog</name>
    <dbReference type="NCBI Taxonomy" id="247094"/>
    <lineage>
        <taxon>Eukaryota</taxon>
        <taxon>Metazoa</taxon>
        <taxon>Chordata</taxon>
        <taxon>Craniata</taxon>
        <taxon>Vertebrata</taxon>
        <taxon>Euteleostomi</taxon>
        <taxon>Amphibia</taxon>
        <taxon>Batrachia</taxon>
        <taxon>Anura</taxon>
        <taxon>Pipoidea</taxon>
        <taxon>Pipidae</taxon>
        <taxon>Pipinae</taxon>
        <taxon>Hymenochirus</taxon>
    </lineage>
</organism>
<reference evidence="1" key="1">
    <citation type="thesis" date="2020" institute="ProQuest LLC" country="789 East Eisenhower Parkway, Ann Arbor, MI, USA">
        <title>Comparative Genomics and Chromosome Evolution.</title>
        <authorList>
            <person name="Mudd A.B."/>
        </authorList>
    </citation>
    <scope>NUCLEOTIDE SEQUENCE</scope>
    <source>
        <strain evidence="1">Female2</strain>
        <tissue evidence="1">Blood</tissue>
    </source>
</reference>